<dbReference type="Gene3D" id="1.10.150.130">
    <property type="match status" value="1"/>
</dbReference>
<evidence type="ECO:0000259" key="3">
    <source>
        <dbReference type="Pfam" id="PF16787"/>
    </source>
</evidence>
<dbReference type="GO" id="GO:0000978">
    <property type="term" value="F:RNA polymerase II cis-regulatory region sequence-specific DNA binding"/>
    <property type="evidence" value="ECO:0007669"/>
    <property type="project" value="TreeGrafter"/>
</dbReference>
<comment type="caution">
    <text evidence="4">The sequence shown here is derived from an EMBL/GenBank/DDBJ whole genome shotgun (WGS) entry which is preliminary data.</text>
</comment>
<feature type="domain" description="Transcription activator GCR1-like" evidence="2">
    <location>
        <begin position="600"/>
        <end position="665"/>
    </location>
</feature>
<gene>
    <name evidence="4" type="ORF">F442_04603</name>
</gene>
<dbReference type="Pfam" id="PF16787">
    <property type="entry name" value="NDC10_II"/>
    <property type="match status" value="1"/>
</dbReference>
<dbReference type="GO" id="GO:0060963">
    <property type="term" value="P:positive regulation of ribosomal protein gene transcription by RNA polymerase II"/>
    <property type="evidence" value="ECO:0007669"/>
    <property type="project" value="TreeGrafter"/>
</dbReference>
<organism evidence="4 5">
    <name type="scientific">Phytophthora nicotianae P10297</name>
    <dbReference type="NCBI Taxonomy" id="1317064"/>
    <lineage>
        <taxon>Eukaryota</taxon>
        <taxon>Sar</taxon>
        <taxon>Stramenopiles</taxon>
        <taxon>Oomycota</taxon>
        <taxon>Peronosporomycetes</taxon>
        <taxon>Peronosporales</taxon>
        <taxon>Peronosporaceae</taxon>
        <taxon>Phytophthora</taxon>
    </lineage>
</organism>
<sequence length="724" mass="82190">MLEPASPLSAISRREKKSDSVAIQVQIMATDARMSVEMQESIQRTYAKAKELRPKNTTRSYDKRQQEFLEWCANKGYSFSDLTRFTVTGEKLHLFLEECVIGRRKRQKSATKQADRVEAIGRASVNLYVAAMVDLWKQQVQAGINSYPSPRNAAVTSLLKLAQFEEDERKRKNFEDRGADTLLDGYTTTEQIQQIARYFWAMSREAGTNLRNLLAFLVSHYALMRGESTRMLELADLHSIMLENEGYSPCRAIVMVMRQGKTNQVGRIEVGACMRNKNVEICPHGLLGLYLFWRWHVDGEAFPDFTSSDRWYPLKLLKTGKDPKKTMSYKVHREAITAALNHVGIRSKAKTHVGRGSGSRMADLGGASESQIRRLGRWNTQAMEKCYLTSLPREAMRTLAGFEPSRGNYFVARASVEPPRVLQSMIFPQVEKWQHAINDGKAEQSIAAGGFLELLQYLRKVILQDAVFLQDLTPHHPVWQHDIFSSDEFMKFKGETRKTISTMENPADQRLQKAMPILKAKLEGAHQDLKTSIDRVSSTVDAIEGNIADILRTLEPLRGGTAILQVKLVSNPANNVAAFPSCSSTVTSEARSDQPSTSHYKMRRGLESVKELWEEWSVGFDGGTPVRELEERYGTKWCDADERRFFNRRRSVLNFVQQLSREAQRDTGVGADVATQLAVHYVDDTRKTRRKTLNWLSKNIAIIHDEVKSRLIARISLDQVATSL</sequence>
<dbReference type="PANTHER" id="PTHR37784:SF2">
    <property type="entry name" value="HIGH-OSMOLARITY-INDUCED TRANSCRIPTION PROTEIN 1"/>
    <property type="match status" value="1"/>
</dbReference>
<dbReference type="Proteomes" id="UP000018948">
    <property type="component" value="Unassembled WGS sequence"/>
</dbReference>
<evidence type="ECO:0000259" key="2">
    <source>
        <dbReference type="Pfam" id="PF12550"/>
    </source>
</evidence>
<dbReference type="InterPro" id="IPR022210">
    <property type="entry name" value="TF_GCR1-like"/>
</dbReference>
<dbReference type="Gene3D" id="1.10.443.20">
    <property type="entry name" value="Centromere DNA-binding protein complex CBF3 subunit, domain 2"/>
    <property type="match status" value="1"/>
</dbReference>
<evidence type="ECO:0008006" key="6">
    <source>
        <dbReference type="Google" id="ProtNLM"/>
    </source>
</evidence>
<proteinExistence type="predicted"/>
<dbReference type="GO" id="GO:0000981">
    <property type="term" value="F:DNA-binding transcription factor activity, RNA polymerase II-specific"/>
    <property type="evidence" value="ECO:0007669"/>
    <property type="project" value="TreeGrafter"/>
</dbReference>
<protein>
    <recommendedName>
        <fullName evidence="6">Ndc10 domain-containing protein</fullName>
    </recommendedName>
</protein>
<dbReference type="InterPro" id="IPR010998">
    <property type="entry name" value="Integrase_recombinase_N"/>
</dbReference>
<evidence type="ECO:0000256" key="1">
    <source>
        <dbReference type="ARBA" id="ARBA00023125"/>
    </source>
</evidence>
<evidence type="ECO:0000313" key="4">
    <source>
        <dbReference type="EMBL" id="ETP49995.1"/>
    </source>
</evidence>
<dbReference type="EMBL" id="ANIY01001021">
    <property type="protein sequence ID" value="ETP49995.1"/>
    <property type="molecule type" value="Genomic_DNA"/>
</dbReference>
<dbReference type="AlphaFoldDB" id="W2ZSH4"/>
<dbReference type="Pfam" id="PF12550">
    <property type="entry name" value="GCR1_C"/>
    <property type="match status" value="1"/>
</dbReference>
<keyword evidence="1" id="KW-0238">DNA-binding</keyword>
<dbReference type="InterPro" id="IPR038279">
    <property type="entry name" value="Ndc10_dom2_sf"/>
</dbReference>
<dbReference type="SUPFAM" id="SSF56349">
    <property type="entry name" value="DNA breaking-rejoining enzymes"/>
    <property type="match status" value="1"/>
</dbReference>
<dbReference type="PANTHER" id="PTHR37784">
    <property type="entry name" value="PROTEIN MSN1"/>
    <property type="match status" value="1"/>
</dbReference>
<evidence type="ECO:0000313" key="5">
    <source>
        <dbReference type="Proteomes" id="UP000018948"/>
    </source>
</evidence>
<reference evidence="4 5" key="1">
    <citation type="submission" date="2013-11" db="EMBL/GenBank/DDBJ databases">
        <title>The Genome Sequence of Phytophthora parasitica P10297.</title>
        <authorList>
            <consortium name="The Broad Institute Genomics Platform"/>
            <person name="Russ C."/>
            <person name="Tyler B."/>
            <person name="Panabieres F."/>
            <person name="Shan W."/>
            <person name="Tripathy S."/>
            <person name="Grunwald N."/>
            <person name="Machado M."/>
            <person name="Johnson C.S."/>
            <person name="Walker B."/>
            <person name="Young S.K."/>
            <person name="Zeng Q."/>
            <person name="Gargeya S."/>
            <person name="Fitzgerald M."/>
            <person name="Haas B."/>
            <person name="Abouelleil A."/>
            <person name="Allen A.W."/>
            <person name="Alvarado L."/>
            <person name="Arachchi H.M."/>
            <person name="Berlin A.M."/>
            <person name="Chapman S.B."/>
            <person name="Gainer-Dewar J."/>
            <person name="Goldberg J."/>
            <person name="Griggs A."/>
            <person name="Gujja S."/>
            <person name="Hansen M."/>
            <person name="Howarth C."/>
            <person name="Imamovic A."/>
            <person name="Ireland A."/>
            <person name="Larimer J."/>
            <person name="McCowan C."/>
            <person name="Murphy C."/>
            <person name="Pearson M."/>
            <person name="Poon T.W."/>
            <person name="Priest M."/>
            <person name="Roberts A."/>
            <person name="Saif S."/>
            <person name="Shea T."/>
            <person name="Sisk P."/>
            <person name="Sykes S."/>
            <person name="Wortman J."/>
            <person name="Nusbaum C."/>
            <person name="Birren B."/>
        </authorList>
    </citation>
    <scope>NUCLEOTIDE SEQUENCE [LARGE SCALE GENOMIC DNA]</scope>
    <source>
        <strain evidence="4 5">P10297</strain>
    </source>
</reference>
<dbReference type="OrthoDB" id="120763at2759"/>
<name>W2ZSH4_PHYNI</name>
<accession>W2ZSH4</accession>
<dbReference type="InterPro" id="IPR031872">
    <property type="entry name" value="NDC10_II"/>
</dbReference>
<feature type="domain" description="Ndc10" evidence="3">
    <location>
        <begin position="140"/>
        <end position="489"/>
    </location>
</feature>
<dbReference type="InterPro" id="IPR052146">
    <property type="entry name" value="HOT1"/>
</dbReference>
<dbReference type="InterPro" id="IPR011010">
    <property type="entry name" value="DNA_brk_join_enz"/>
</dbReference>